<proteinExistence type="predicted"/>
<name>A0A098E9P9_9ZZZZ</name>
<gene>
    <name evidence="2" type="ORF">MSIBF_A2060015</name>
</gene>
<evidence type="ECO:0000313" key="2">
    <source>
        <dbReference type="EMBL" id="CEG12244.1"/>
    </source>
</evidence>
<evidence type="ECO:0000256" key="1">
    <source>
        <dbReference type="SAM" id="Phobius"/>
    </source>
</evidence>
<accession>A0A098E9P9</accession>
<keyword evidence="1" id="KW-1133">Transmembrane helix</keyword>
<protein>
    <submittedName>
        <fullName evidence="2">Uncharacterized protein</fullName>
    </submittedName>
</protein>
<organism evidence="2">
    <name type="scientific">groundwater metagenome</name>
    <dbReference type="NCBI Taxonomy" id="717931"/>
    <lineage>
        <taxon>unclassified sequences</taxon>
        <taxon>metagenomes</taxon>
        <taxon>ecological metagenomes</taxon>
    </lineage>
</organism>
<feature type="transmembrane region" description="Helical" evidence="1">
    <location>
        <begin position="6"/>
        <end position="23"/>
    </location>
</feature>
<keyword evidence="1" id="KW-0812">Transmembrane</keyword>
<dbReference type="EMBL" id="CCXY01000120">
    <property type="protein sequence ID" value="CEG12244.1"/>
    <property type="molecule type" value="Genomic_DNA"/>
</dbReference>
<sequence>MLSDLAFVFIEVFLVTLIINALLSEREKQDKLKKMNSLVGAFFSEVGNTLLSKISCADIKLGRIQSDIAVLEDWNNKNFIEVSKKIKSYDYKTDYKKIDFEHLNNFLYQKRDFLVGLLESPFILEHENFTDMIHAVYHLTQELNYRKDFKNLPESDFEHLAKDIERAYALLAHQWIEYMRNLNTEYPYIFSLYMRTNPFNLCASPIVRK</sequence>
<dbReference type="AlphaFoldDB" id="A0A098E9P9"/>
<keyword evidence="1" id="KW-0472">Membrane</keyword>
<reference evidence="2" key="1">
    <citation type="submission" date="2014-09" db="EMBL/GenBank/DDBJ databases">
        <authorList>
            <person name="Probst J Alexander"/>
        </authorList>
    </citation>
    <scope>NUCLEOTIDE SEQUENCE</scope>
</reference>